<keyword evidence="1" id="KW-0472">Membrane</keyword>
<organism evidence="3 4">
    <name type="scientific">Cuscuta epithymum</name>
    <dbReference type="NCBI Taxonomy" id="186058"/>
    <lineage>
        <taxon>Eukaryota</taxon>
        <taxon>Viridiplantae</taxon>
        <taxon>Streptophyta</taxon>
        <taxon>Embryophyta</taxon>
        <taxon>Tracheophyta</taxon>
        <taxon>Spermatophyta</taxon>
        <taxon>Magnoliopsida</taxon>
        <taxon>eudicotyledons</taxon>
        <taxon>Gunneridae</taxon>
        <taxon>Pentapetalae</taxon>
        <taxon>asterids</taxon>
        <taxon>lamiids</taxon>
        <taxon>Solanales</taxon>
        <taxon>Convolvulaceae</taxon>
        <taxon>Cuscuteae</taxon>
        <taxon>Cuscuta</taxon>
        <taxon>Cuscuta subgen. Cuscuta</taxon>
    </lineage>
</organism>
<accession>A0AAV0GKX2</accession>
<evidence type="ECO:0000313" key="3">
    <source>
        <dbReference type="EMBL" id="CAH9148518.1"/>
    </source>
</evidence>
<dbReference type="AlphaFoldDB" id="A0AAV0GKX2"/>
<dbReference type="Proteomes" id="UP001152523">
    <property type="component" value="Unassembled WGS sequence"/>
</dbReference>
<sequence>MKRKTKDSKFNFYHLHDSLSITHLAYAEYLMLSIMGDLMSISLLMVLMSLYKSDVLPLGLTNILDLVEYDMALALRSF</sequence>
<keyword evidence="1" id="KW-0812">Transmembrane</keyword>
<reference evidence="3" key="1">
    <citation type="submission" date="2022-07" db="EMBL/GenBank/DDBJ databases">
        <authorList>
            <person name="Macas J."/>
            <person name="Novak P."/>
            <person name="Neumann P."/>
        </authorList>
    </citation>
    <scope>NUCLEOTIDE SEQUENCE</scope>
</reference>
<gene>
    <name evidence="2" type="ORF">CEPIT_LOCUS14368</name>
    <name evidence="3" type="ORF">CEPIT_LOCUS44573</name>
</gene>
<evidence type="ECO:0000256" key="1">
    <source>
        <dbReference type="SAM" id="Phobius"/>
    </source>
</evidence>
<name>A0AAV0GKX2_9ASTE</name>
<keyword evidence="1" id="KW-1133">Transmembrane helix</keyword>
<keyword evidence="4" id="KW-1185">Reference proteome</keyword>
<dbReference type="EMBL" id="CAMAPF010000099">
    <property type="protein sequence ID" value="CAH9098356.1"/>
    <property type="molecule type" value="Genomic_DNA"/>
</dbReference>
<evidence type="ECO:0000313" key="4">
    <source>
        <dbReference type="Proteomes" id="UP001152523"/>
    </source>
</evidence>
<protein>
    <submittedName>
        <fullName evidence="3">Uncharacterized protein</fullName>
    </submittedName>
</protein>
<dbReference type="EMBL" id="CAMAPF010001184">
    <property type="protein sequence ID" value="CAH9148518.1"/>
    <property type="molecule type" value="Genomic_DNA"/>
</dbReference>
<proteinExistence type="predicted"/>
<evidence type="ECO:0000313" key="2">
    <source>
        <dbReference type="EMBL" id="CAH9098356.1"/>
    </source>
</evidence>
<feature type="transmembrane region" description="Helical" evidence="1">
    <location>
        <begin position="29"/>
        <end position="51"/>
    </location>
</feature>
<comment type="caution">
    <text evidence="3">The sequence shown here is derived from an EMBL/GenBank/DDBJ whole genome shotgun (WGS) entry which is preliminary data.</text>
</comment>